<dbReference type="Gene3D" id="3.40.50.2000">
    <property type="entry name" value="Glycogen Phosphorylase B"/>
    <property type="match status" value="1"/>
</dbReference>
<dbReference type="EMBL" id="CP002850">
    <property type="protein sequence ID" value="AEH62696.1"/>
    <property type="molecule type" value="Genomic_DNA"/>
</dbReference>
<dbReference type="OrthoDB" id="9790710at2"/>
<dbReference type="RefSeq" id="WP_011240240.1">
    <property type="nucleotide sequence ID" value="NC_017262.1"/>
</dbReference>
<dbReference type="InterPro" id="IPR001296">
    <property type="entry name" value="Glyco_trans_1"/>
</dbReference>
<evidence type="ECO:0000259" key="2">
    <source>
        <dbReference type="Pfam" id="PF00534"/>
    </source>
</evidence>
<dbReference type="HOGENOM" id="CLU_009583_34_0_5"/>
<protein>
    <submittedName>
        <fullName evidence="3">Glycosyl transferase group 1</fullName>
    </submittedName>
</protein>
<organism evidence="3 4">
    <name type="scientific">Zymomonas mobilis subsp. mobilis (strain ATCC 10988 / DSM 424 / LMG 404 / NCIMB 8938 / NRRL B-806 / ZM1)</name>
    <dbReference type="NCBI Taxonomy" id="555217"/>
    <lineage>
        <taxon>Bacteria</taxon>
        <taxon>Pseudomonadati</taxon>
        <taxon>Pseudomonadota</taxon>
        <taxon>Alphaproteobacteria</taxon>
        <taxon>Sphingomonadales</taxon>
        <taxon>Zymomonadaceae</taxon>
        <taxon>Zymomonas</taxon>
    </lineage>
</organism>
<evidence type="ECO:0000313" key="4">
    <source>
        <dbReference type="Proteomes" id="UP000001494"/>
    </source>
</evidence>
<dbReference type="PANTHER" id="PTHR46401">
    <property type="entry name" value="GLYCOSYLTRANSFERASE WBBK-RELATED"/>
    <property type="match status" value="1"/>
</dbReference>
<evidence type="ECO:0000256" key="1">
    <source>
        <dbReference type="ARBA" id="ARBA00022679"/>
    </source>
</evidence>
<gene>
    <name evidence="3" type="ordered locus">Zmob_0859</name>
</gene>
<dbReference type="CDD" id="cd03809">
    <property type="entry name" value="GT4_MtfB-like"/>
    <property type="match status" value="1"/>
</dbReference>
<dbReference type="PANTHER" id="PTHR46401:SF2">
    <property type="entry name" value="GLYCOSYLTRANSFERASE WBBK-RELATED"/>
    <property type="match status" value="1"/>
</dbReference>
<dbReference type="GeneID" id="79904477"/>
<feature type="domain" description="Glycosyl transferase family 1" evidence="2">
    <location>
        <begin position="241"/>
        <end position="384"/>
    </location>
</feature>
<accession>A0A0H3FYA5</accession>
<dbReference type="KEGG" id="zmm:Zmob_0859"/>
<dbReference type="Pfam" id="PF00534">
    <property type="entry name" value="Glycos_transf_1"/>
    <property type="match status" value="1"/>
</dbReference>
<dbReference type="GO" id="GO:0016757">
    <property type="term" value="F:glycosyltransferase activity"/>
    <property type="evidence" value="ECO:0007669"/>
    <property type="project" value="InterPro"/>
</dbReference>
<dbReference type="Proteomes" id="UP000001494">
    <property type="component" value="Chromosome"/>
</dbReference>
<keyword evidence="1 3" id="KW-0808">Transferase</keyword>
<dbReference type="SUPFAM" id="SSF53756">
    <property type="entry name" value="UDP-Glycosyltransferase/glycogen phosphorylase"/>
    <property type="match status" value="1"/>
</dbReference>
<proteinExistence type="predicted"/>
<dbReference type="AlphaFoldDB" id="A0A0H3FYA5"/>
<sequence>MTGSSNQALNDSSEARDGEIILDVSWLTERAGKAVMTDGVSRIEMAWIKLLLGWFSDRIAFARLNRWGRYGRLSQSAVLTMIEQTEKVWQESEPNQLTQNFRQKFYQAKALIELWPHLFTPQRGIKILLQASPHHLDNEAALKDILNKEQASFICLLYDTEMLEYPEYVPTPEWQNLKKRLDIIARYADCVITDSEATRNRFLPFMAEAGRPIPVVTIPLGADALPHLKKADPRPKSEQISDHPYFLAIESDHAGNNTEMLVTVWKRLILQLGTKAPDLLILGQRHPENSKLGKMLARNPDLQRHIRFRESCNDQQLSHMMQEARALLKPAFFARRGMVIAEALRHGLPVLASDIAVYREISSNMADYIDPLNGSAWEEAISEYMNPFSTRRQTQVMRLKGWHPMLWQDHMRKVLAVIAAQS</sequence>
<evidence type="ECO:0000313" key="3">
    <source>
        <dbReference type="EMBL" id="AEH62696.1"/>
    </source>
</evidence>
<dbReference type="eggNOG" id="COG0438">
    <property type="taxonomic scope" value="Bacteria"/>
</dbReference>
<reference evidence="3 4" key="1">
    <citation type="journal article" date="2011" name="J. Bacteriol.">
        <title>Genome sequence of the ethanol-producing Zymomonas mobilis subsp. mobilis lectotype strain ATCC 10988.</title>
        <authorList>
            <person name="Pappas K.M."/>
            <person name="Kouvelis V.N."/>
            <person name="Saunders E."/>
            <person name="Brettin T.S."/>
            <person name="Bruce D."/>
            <person name="Detter C."/>
            <person name="Balakireva M."/>
            <person name="Han C.S."/>
            <person name="Savvakis G."/>
            <person name="Kyrpides N.C."/>
            <person name="Typas M.A."/>
        </authorList>
    </citation>
    <scope>NUCLEOTIDE SEQUENCE [LARGE SCALE GENOMIC DNA]</scope>
    <source>
        <strain evidence="4">ATCC 10988 / DSM 424 / CCUG 17860 / LMG 404 / NCIMB 8938 / NRRL B-806 / ZM1</strain>
    </source>
</reference>
<name>A0A0H3FYA5_ZYMMA</name>